<dbReference type="STRING" id="512763.DC20_09135"/>
<feature type="transmembrane region" description="Helical" evidence="1">
    <location>
        <begin position="312"/>
        <end position="339"/>
    </location>
</feature>
<dbReference type="PATRIC" id="fig|512763.3.peg.2018"/>
<dbReference type="AlphaFoldDB" id="A0A0P0CXH7"/>
<evidence type="ECO:0000313" key="2">
    <source>
        <dbReference type="EMBL" id="ALI99108.1"/>
    </source>
</evidence>
<feature type="transmembrane region" description="Helical" evidence="1">
    <location>
        <begin position="255"/>
        <end position="278"/>
    </location>
</feature>
<dbReference type="Pfam" id="PF12412">
    <property type="entry name" value="DUF3667"/>
    <property type="match status" value="1"/>
</dbReference>
<dbReference type="RefSeq" id="WP_062543554.1">
    <property type="nucleotide sequence ID" value="NZ_CP012643.1"/>
</dbReference>
<keyword evidence="1" id="KW-1133">Transmembrane helix</keyword>
<dbReference type="Proteomes" id="UP000061382">
    <property type="component" value="Chromosome"/>
</dbReference>
<feature type="transmembrane region" description="Helical" evidence="1">
    <location>
        <begin position="89"/>
        <end position="107"/>
    </location>
</feature>
<evidence type="ECO:0000313" key="3">
    <source>
        <dbReference type="Proteomes" id="UP000061382"/>
    </source>
</evidence>
<keyword evidence="3" id="KW-1185">Reference proteome</keyword>
<feature type="transmembrane region" description="Helical" evidence="1">
    <location>
        <begin position="284"/>
        <end position="300"/>
    </location>
</feature>
<keyword evidence="1" id="KW-0472">Membrane</keyword>
<organism evidence="2 3">
    <name type="scientific">Rufibacter tibetensis</name>
    <dbReference type="NCBI Taxonomy" id="512763"/>
    <lineage>
        <taxon>Bacteria</taxon>
        <taxon>Pseudomonadati</taxon>
        <taxon>Bacteroidota</taxon>
        <taxon>Cytophagia</taxon>
        <taxon>Cytophagales</taxon>
        <taxon>Hymenobacteraceae</taxon>
        <taxon>Rufibacter</taxon>
    </lineage>
</organism>
<dbReference type="OrthoDB" id="7446256at2"/>
<reference evidence="2 3" key="1">
    <citation type="submission" date="2015-08" db="EMBL/GenBank/DDBJ databases">
        <title>Complete genome sequence of Rufibacter tibetensis strain 1351t, a radiation-resistant bacterium from tibet plateau.</title>
        <authorList>
            <person name="Dai J."/>
        </authorList>
    </citation>
    <scope>NUCLEOTIDE SEQUENCE [LARGE SCALE GENOMIC DNA]</scope>
    <source>
        <strain evidence="2 3">1351</strain>
    </source>
</reference>
<protein>
    <recommendedName>
        <fullName evidence="4">DUF3667 domain-containing protein</fullName>
    </recommendedName>
</protein>
<dbReference type="EMBL" id="CP012643">
    <property type="protein sequence ID" value="ALI99108.1"/>
    <property type="molecule type" value="Genomic_DNA"/>
</dbReference>
<accession>A0A0P0CXH7</accession>
<dbReference type="KEGG" id="rti:DC20_09135"/>
<name>A0A0P0CXH7_9BACT</name>
<feature type="transmembrane region" description="Helical" evidence="1">
    <location>
        <begin position="224"/>
        <end position="243"/>
    </location>
</feature>
<proteinExistence type="predicted"/>
<dbReference type="InterPro" id="IPR022134">
    <property type="entry name" value="DUF3667"/>
</dbReference>
<gene>
    <name evidence="2" type="ORF">DC20_09135</name>
</gene>
<evidence type="ECO:0008006" key="4">
    <source>
        <dbReference type="Google" id="ProtNLM"/>
    </source>
</evidence>
<sequence>MGKHLRKYPVCTNCDYAFTSEQPDNFCPRCGQENHDLNVPFNHVALELLEGTIHYDSKFWTTVKYLLFYPGKLTNEFHRGRRMGYVPPIRLYVFISFVFFFLLSLRVGHTKGGDKPLQADIKVLTQPENLTDVGGAYATDSLKKELKEVQELSDSLLVLSSKQEEEKFRTLENLPPNASTAQLDATLTALGIESKNRLTRGGLQKVADLQRLTKNELTLKAVKYFSVMMFVLMPVFALLLKVVFRRARRFYMEHLIFSIHLHCFIFVMYSICLLSLYLFTSLDPFRWANLLGLLYLYLGLKRVFKRSKLRTFFNMVGVLFLYLFAGVITLMLGLVVSAVM</sequence>
<evidence type="ECO:0000256" key="1">
    <source>
        <dbReference type="SAM" id="Phobius"/>
    </source>
</evidence>
<keyword evidence="1" id="KW-0812">Transmembrane</keyword>